<keyword evidence="1" id="KW-0175">Coiled coil</keyword>
<evidence type="ECO:0000256" key="2">
    <source>
        <dbReference type="SAM" id="MobiDB-lite"/>
    </source>
</evidence>
<name>A0ABP0UA09_9BRYO</name>
<evidence type="ECO:0000313" key="3">
    <source>
        <dbReference type="EMBL" id="CAK9216167.1"/>
    </source>
</evidence>
<evidence type="ECO:0000313" key="4">
    <source>
        <dbReference type="Proteomes" id="UP001497512"/>
    </source>
</evidence>
<feature type="region of interest" description="Disordered" evidence="2">
    <location>
        <begin position="152"/>
        <end position="287"/>
    </location>
</feature>
<reference evidence="3" key="1">
    <citation type="submission" date="2024-02" db="EMBL/GenBank/DDBJ databases">
        <authorList>
            <consortium name="ELIXIR-Norway"/>
            <consortium name="Elixir Norway"/>
        </authorList>
    </citation>
    <scope>NUCLEOTIDE SEQUENCE</scope>
</reference>
<evidence type="ECO:0008006" key="5">
    <source>
        <dbReference type="Google" id="ProtNLM"/>
    </source>
</evidence>
<accession>A0ABP0UA09</accession>
<evidence type="ECO:0000256" key="1">
    <source>
        <dbReference type="SAM" id="Coils"/>
    </source>
</evidence>
<sequence>MAVKYRGVRGEGFTPASRTVRIPARAVSASVSETQEGRTHDTIGATAKLREERSMDNVKKLQQKEAAAAAACIEPFQGFSAAAQCQSDRGIVVSTCLKKNVKAFGPNVLNQPCNQSSMFSAAEEGCTTQHLQKGGSTVQDHPEGARKMLSQKPWSYSTKSPAAGGAPLLQTEKSPVLKTRSSRMPTKDLKLPLEATTTPTVKKRKSGLQQQSRFLQSPVRVFHSPKGPPNSAKDRKGTLEIKGRKMTANPSSRPASENKPGAQGGQGPSKEGDKKSSDAREAGAKISKLRTEILKKVAVTSSPMLQRKPNPRKSKEHGALHRVMMRASIDLSVGGRRVRHLSQVLRNENEVLQQNQQYVKELQQLRDEIALKDKEVERARSAGMLLKQLCTTQGEELKALKEAFPAIFKEMSEIQETNYKQEKELDTVQTVITPLQAEISNLQERIACLTADLKQARAVSSTLAERLEKTEKLGCQSCRLNDLSKAANKAEAVQAQQLKENKPSTYPGDHHGKLVEQLCISAAIQEEAAVQEWWCDINPLQESACSNGALHIDVSKNRNMVSSLHTAPQGGSQNQHYGGSFVN</sequence>
<dbReference type="PANTHER" id="PTHR35493">
    <property type="entry name" value="STRUCTURAL MAINTENANCE OF CHROMOSOMES PROTEIN"/>
    <property type="match status" value="1"/>
</dbReference>
<dbReference type="Proteomes" id="UP001497512">
    <property type="component" value="Chromosome 2"/>
</dbReference>
<gene>
    <name evidence="3" type="ORF">CSSPTR1EN2_LOCUS13316</name>
</gene>
<protein>
    <recommendedName>
        <fullName evidence="5">Microtubule-associated protein</fullName>
    </recommendedName>
</protein>
<keyword evidence="4" id="KW-1185">Reference proteome</keyword>
<dbReference type="PANTHER" id="PTHR35493:SF1">
    <property type="entry name" value="STRUCTURAL MAINTENANCE OF CHROMOSOMES PROTEIN"/>
    <property type="match status" value="1"/>
</dbReference>
<proteinExistence type="predicted"/>
<feature type="region of interest" description="Disordered" evidence="2">
    <location>
        <begin position="563"/>
        <end position="583"/>
    </location>
</feature>
<dbReference type="EMBL" id="OZ019894">
    <property type="protein sequence ID" value="CAK9216167.1"/>
    <property type="molecule type" value="Genomic_DNA"/>
</dbReference>
<organism evidence="3 4">
    <name type="scientific">Sphagnum troendelagicum</name>
    <dbReference type="NCBI Taxonomy" id="128251"/>
    <lineage>
        <taxon>Eukaryota</taxon>
        <taxon>Viridiplantae</taxon>
        <taxon>Streptophyta</taxon>
        <taxon>Embryophyta</taxon>
        <taxon>Bryophyta</taxon>
        <taxon>Sphagnophytina</taxon>
        <taxon>Sphagnopsida</taxon>
        <taxon>Sphagnales</taxon>
        <taxon>Sphagnaceae</taxon>
        <taxon>Sphagnum</taxon>
    </lineage>
</organism>
<feature type="compositionally biased region" description="Basic and acidic residues" evidence="2">
    <location>
        <begin position="232"/>
        <end position="243"/>
    </location>
</feature>
<feature type="compositionally biased region" description="Basic and acidic residues" evidence="2">
    <location>
        <begin position="270"/>
        <end position="287"/>
    </location>
</feature>
<feature type="coiled-coil region" evidence="1">
    <location>
        <begin position="348"/>
        <end position="382"/>
    </location>
</feature>